<organism evidence="1 2">
    <name type="scientific">Necator americanus</name>
    <name type="common">Human hookworm</name>
    <dbReference type="NCBI Taxonomy" id="51031"/>
    <lineage>
        <taxon>Eukaryota</taxon>
        <taxon>Metazoa</taxon>
        <taxon>Ecdysozoa</taxon>
        <taxon>Nematoda</taxon>
        <taxon>Chromadorea</taxon>
        <taxon>Rhabditida</taxon>
        <taxon>Rhabditina</taxon>
        <taxon>Rhabditomorpha</taxon>
        <taxon>Strongyloidea</taxon>
        <taxon>Ancylostomatidae</taxon>
        <taxon>Bunostominae</taxon>
        <taxon>Necator</taxon>
    </lineage>
</organism>
<gene>
    <name evidence="1" type="primary">Necator_chrX.g21431</name>
    <name evidence="1" type="ORF">RB195_021270</name>
</gene>
<name>A0ABR1EA59_NECAM</name>
<keyword evidence="2" id="KW-1185">Reference proteome</keyword>
<accession>A0ABR1EA59</accession>
<proteinExistence type="predicted"/>
<dbReference type="Proteomes" id="UP001303046">
    <property type="component" value="Unassembled WGS sequence"/>
</dbReference>
<evidence type="ECO:0000313" key="2">
    <source>
        <dbReference type="Proteomes" id="UP001303046"/>
    </source>
</evidence>
<evidence type="ECO:0000313" key="1">
    <source>
        <dbReference type="EMBL" id="KAK6759590.1"/>
    </source>
</evidence>
<protein>
    <submittedName>
        <fullName evidence="1">Uncharacterized protein</fullName>
    </submittedName>
</protein>
<dbReference type="EMBL" id="JAVFWL010000006">
    <property type="protein sequence ID" value="KAK6759590.1"/>
    <property type="molecule type" value="Genomic_DNA"/>
</dbReference>
<sequence length="71" mass="8115">MGRKPGLGEDFDIERFVADDGMQIVGTLYGRIQKECDRSKLPPSHCHRMVSKAVKKIVDEKIFEYQMIICG</sequence>
<reference evidence="1 2" key="1">
    <citation type="submission" date="2023-08" db="EMBL/GenBank/DDBJ databases">
        <title>A Necator americanus chromosomal reference genome.</title>
        <authorList>
            <person name="Ilik V."/>
            <person name="Petrzelkova K.J."/>
            <person name="Pardy F."/>
            <person name="Fuh T."/>
            <person name="Niatou-Singa F.S."/>
            <person name="Gouil Q."/>
            <person name="Baker L."/>
            <person name="Ritchie M.E."/>
            <person name="Jex A.R."/>
            <person name="Gazzola D."/>
            <person name="Li H."/>
            <person name="Toshio Fujiwara R."/>
            <person name="Zhan B."/>
            <person name="Aroian R.V."/>
            <person name="Pafco B."/>
            <person name="Schwarz E.M."/>
        </authorList>
    </citation>
    <scope>NUCLEOTIDE SEQUENCE [LARGE SCALE GENOMIC DNA]</scope>
    <source>
        <strain evidence="1 2">Aroian</strain>
        <tissue evidence="1">Whole animal</tissue>
    </source>
</reference>
<comment type="caution">
    <text evidence="1">The sequence shown here is derived from an EMBL/GenBank/DDBJ whole genome shotgun (WGS) entry which is preliminary data.</text>
</comment>